<dbReference type="GO" id="GO:0006412">
    <property type="term" value="P:translation"/>
    <property type="evidence" value="ECO:0007669"/>
    <property type="project" value="InterPro"/>
</dbReference>
<dbReference type="Pfam" id="PF01655">
    <property type="entry name" value="Ribosomal_L32e"/>
    <property type="match status" value="1"/>
</dbReference>
<feature type="transmembrane region" description="Helical" evidence="4">
    <location>
        <begin position="138"/>
        <end position="156"/>
    </location>
</feature>
<gene>
    <name evidence="5" type="ORF">CTEN210_15920</name>
</gene>
<dbReference type="AlphaFoldDB" id="A0AAD3DBA7"/>
<dbReference type="PANTHER" id="PTHR23413">
    <property type="entry name" value="60S RIBOSOMAL PROTEIN L32 AND DNA-DIRECTED RNA POLYMERASE II, SUBUNIT N"/>
    <property type="match status" value="1"/>
</dbReference>
<name>A0AAD3DBA7_9STRA</name>
<evidence type="ECO:0000256" key="1">
    <source>
        <dbReference type="ARBA" id="ARBA00008431"/>
    </source>
</evidence>
<dbReference type="CDD" id="cd00513">
    <property type="entry name" value="Ribosomal_L32_L32e"/>
    <property type="match status" value="1"/>
</dbReference>
<comment type="similarity">
    <text evidence="1">Belongs to the eukaryotic ribosomal protein eL32 family.</text>
</comment>
<sequence>MLQSSELFSNGPQNFIEVLSLVFKIYGAEWKPLTGLASLFLLTYVGVAVVVEVIAAALFLGEMSYLVTMANQLKSGGLGMASAGGNLRNLAVEYYEKSLRMLSEGYYPKYDPYYGINIGAMVISMVLILLSVALVLSFITSVFGGAFVHAVGEIYAGNTPVVKNSLQRGWMRKWSVFSYHVLLGLLDFLVLLVTFFLPLYIDFRHLETEMEETGSIKQSEVFFPIIIAGIFSAIVIGIIVILLTAAVPAIMIENKPIIASFKRSFELCKENLCLIFLTMFVFFLLQHVTAWIVRLIFGSLSAFLVTIATLTLKVLSWTIHPILSFVLYMTMRVRKEGLTQEEFGNEIGSSIPVAHAVEMNAAGVQESQIIKHGYQTSEHKDYCQEAHQEPKGIDGRVRRRFKGALPMPSIGYGSDKKTRNVHPNGFQSVVVNNVDELEMLMMHNRTYAATIGHSVSTRGRQAIVNRAEQLAIRVTNAAAKLRAEDDA</sequence>
<feature type="transmembrane region" description="Helical" evidence="4">
    <location>
        <begin position="36"/>
        <end position="60"/>
    </location>
</feature>
<feature type="transmembrane region" description="Helical" evidence="4">
    <location>
        <begin position="177"/>
        <end position="201"/>
    </location>
</feature>
<organism evidence="5 6">
    <name type="scientific">Chaetoceros tenuissimus</name>
    <dbReference type="NCBI Taxonomy" id="426638"/>
    <lineage>
        <taxon>Eukaryota</taxon>
        <taxon>Sar</taxon>
        <taxon>Stramenopiles</taxon>
        <taxon>Ochrophyta</taxon>
        <taxon>Bacillariophyta</taxon>
        <taxon>Coscinodiscophyceae</taxon>
        <taxon>Chaetocerotophycidae</taxon>
        <taxon>Chaetocerotales</taxon>
        <taxon>Chaetocerotaceae</taxon>
        <taxon>Chaetoceros</taxon>
    </lineage>
</organism>
<keyword evidence="4" id="KW-1133">Transmembrane helix</keyword>
<dbReference type="SMART" id="SM01393">
    <property type="entry name" value="Ribosomal_L32e"/>
    <property type="match status" value="1"/>
</dbReference>
<dbReference type="EMBL" id="BLLK01000064">
    <property type="protein sequence ID" value="GFH59444.1"/>
    <property type="molecule type" value="Genomic_DNA"/>
</dbReference>
<dbReference type="GO" id="GO:0003735">
    <property type="term" value="F:structural constituent of ribosome"/>
    <property type="evidence" value="ECO:0007669"/>
    <property type="project" value="InterPro"/>
</dbReference>
<keyword evidence="4" id="KW-0812">Transmembrane</keyword>
<feature type="transmembrane region" description="Helical" evidence="4">
    <location>
        <begin position="113"/>
        <end position="132"/>
    </location>
</feature>
<keyword evidence="6" id="KW-1185">Reference proteome</keyword>
<feature type="transmembrane region" description="Helical" evidence="4">
    <location>
        <begin position="303"/>
        <end position="328"/>
    </location>
</feature>
<dbReference type="InterPro" id="IPR036351">
    <property type="entry name" value="Ribosomal_eL32_sf"/>
</dbReference>
<dbReference type="PANTHER" id="PTHR23413:SF1">
    <property type="entry name" value="RIBOSOMAL PROTEIN L32"/>
    <property type="match status" value="1"/>
</dbReference>
<dbReference type="GO" id="GO:0022625">
    <property type="term" value="C:cytosolic large ribosomal subunit"/>
    <property type="evidence" value="ECO:0007669"/>
    <property type="project" value="TreeGrafter"/>
</dbReference>
<reference evidence="5 6" key="1">
    <citation type="journal article" date="2021" name="Sci. Rep.">
        <title>The genome of the diatom Chaetoceros tenuissimus carries an ancient integrated fragment of an extant virus.</title>
        <authorList>
            <person name="Hongo Y."/>
            <person name="Kimura K."/>
            <person name="Takaki Y."/>
            <person name="Yoshida Y."/>
            <person name="Baba S."/>
            <person name="Kobayashi G."/>
            <person name="Nagasaki K."/>
            <person name="Hano T."/>
            <person name="Tomaru Y."/>
        </authorList>
    </citation>
    <scope>NUCLEOTIDE SEQUENCE [LARGE SCALE GENOMIC DNA]</scope>
    <source>
        <strain evidence="5 6">NIES-3715</strain>
    </source>
</reference>
<comment type="caution">
    <text evidence="5">The sequence shown here is derived from an EMBL/GenBank/DDBJ whole genome shotgun (WGS) entry which is preliminary data.</text>
</comment>
<proteinExistence type="inferred from homology"/>
<dbReference type="InterPro" id="IPR001515">
    <property type="entry name" value="Ribosomal_eL32"/>
</dbReference>
<dbReference type="Proteomes" id="UP001054902">
    <property type="component" value="Unassembled WGS sequence"/>
</dbReference>
<accession>A0AAD3DBA7</accession>
<dbReference type="SUPFAM" id="SSF52042">
    <property type="entry name" value="Ribosomal protein L32e"/>
    <property type="match status" value="1"/>
</dbReference>
<protein>
    <submittedName>
        <fullName evidence="5">Ribosomal protein L32e</fullName>
    </submittedName>
</protein>
<evidence type="ECO:0000256" key="4">
    <source>
        <dbReference type="SAM" id="Phobius"/>
    </source>
</evidence>
<keyword evidence="4" id="KW-0472">Membrane</keyword>
<keyword evidence="3" id="KW-0687">Ribonucleoprotein</keyword>
<evidence type="ECO:0000256" key="3">
    <source>
        <dbReference type="ARBA" id="ARBA00023274"/>
    </source>
</evidence>
<evidence type="ECO:0000256" key="2">
    <source>
        <dbReference type="ARBA" id="ARBA00022980"/>
    </source>
</evidence>
<feature type="transmembrane region" description="Helical" evidence="4">
    <location>
        <begin position="272"/>
        <end position="297"/>
    </location>
</feature>
<evidence type="ECO:0000313" key="5">
    <source>
        <dbReference type="EMBL" id="GFH59444.1"/>
    </source>
</evidence>
<evidence type="ECO:0000313" key="6">
    <source>
        <dbReference type="Proteomes" id="UP001054902"/>
    </source>
</evidence>
<feature type="transmembrane region" description="Helical" evidence="4">
    <location>
        <begin position="221"/>
        <end position="251"/>
    </location>
</feature>
<keyword evidence="2 5" id="KW-0689">Ribosomal protein</keyword>